<evidence type="ECO:0000313" key="3">
    <source>
        <dbReference type="Proteomes" id="UP001159363"/>
    </source>
</evidence>
<sequence>MTFNSDRQKLHFPQEKQGQASQEKKGRLNTKEVTSSINLHKSLTWSDHKTLAHFYNHKDEAGNHRIKSPGTQDTLQTQVNFKNNSNFKQHHTTLKCEMQINTEASSPNQPVIHLECTTIHNRDVRQPRRVLIGSRMEAASTYVHCLYTSHHKADCPLFQNRTTTFNTDIAACFPKIKHRFEIGDTLIKLPRVEMGAPVNNLVELDNDERESNLVEPQRMNAMQDMIEYQHHAFLGTWRKRQFIVEYRMLLFVCSNIIYL</sequence>
<dbReference type="Proteomes" id="UP001159363">
    <property type="component" value="Chromosome 6"/>
</dbReference>
<reference evidence="2 3" key="1">
    <citation type="submission" date="2023-02" db="EMBL/GenBank/DDBJ databases">
        <title>LHISI_Scaffold_Assembly.</title>
        <authorList>
            <person name="Stuart O.P."/>
            <person name="Cleave R."/>
            <person name="Magrath M.J.L."/>
            <person name="Mikheyev A.S."/>
        </authorList>
    </citation>
    <scope>NUCLEOTIDE SEQUENCE [LARGE SCALE GENOMIC DNA]</scope>
    <source>
        <strain evidence="2">Daus_M_001</strain>
        <tissue evidence="2">Leg muscle</tissue>
    </source>
</reference>
<organism evidence="2 3">
    <name type="scientific">Dryococelus australis</name>
    <dbReference type="NCBI Taxonomy" id="614101"/>
    <lineage>
        <taxon>Eukaryota</taxon>
        <taxon>Metazoa</taxon>
        <taxon>Ecdysozoa</taxon>
        <taxon>Arthropoda</taxon>
        <taxon>Hexapoda</taxon>
        <taxon>Insecta</taxon>
        <taxon>Pterygota</taxon>
        <taxon>Neoptera</taxon>
        <taxon>Polyneoptera</taxon>
        <taxon>Phasmatodea</taxon>
        <taxon>Verophasmatodea</taxon>
        <taxon>Anareolatae</taxon>
        <taxon>Phasmatidae</taxon>
        <taxon>Eurycanthinae</taxon>
        <taxon>Dryococelus</taxon>
    </lineage>
</organism>
<protein>
    <submittedName>
        <fullName evidence="2">Uncharacterized protein</fullName>
    </submittedName>
</protein>
<proteinExistence type="predicted"/>
<evidence type="ECO:0000313" key="2">
    <source>
        <dbReference type="EMBL" id="KAJ8879591.1"/>
    </source>
</evidence>
<accession>A0ABQ9H5V0</accession>
<name>A0ABQ9H5V0_9NEOP</name>
<keyword evidence="3" id="KW-1185">Reference proteome</keyword>
<feature type="region of interest" description="Disordered" evidence="1">
    <location>
        <begin position="1"/>
        <end position="34"/>
    </location>
</feature>
<dbReference type="EMBL" id="JARBHB010000007">
    <property type="protein sequence ID" value="KAJ8879591.1"/>
    <property type="molecule type" value="Genomic_DNA"/>
</dbReference>
<evidence type="ECO:0000256" key="1">
    <source>
        <dbReference type="SAM" id="MobiDB-lite"/>
    </source>
</evidence>
<feature type="compositionally biased region" description="Basic and acidic residues" evidence="1">
    <location>
        <begin position="1"/>
        <end position="14"/>
    </location>
</feature>
<comment type="caution">
    <text evidence="2">The sequence shown here is derived from an EMBL/GenBank/DDBJ whole genome shotgun (WGS) entry which is preliminary data.</text>
</comment>
<gene>
    <name evidence="2" type="ORF">PR048_020199</name>
</gene>